<dbReference type="InterPro" id="IPR029058">
    <property type="entry name" value="AB_hydrolase_fold"/>
</dbReference>
<comment type="caution">
    <text evidence="2">The sequence shown here is derived from an EMBL/GenBank/DDBJ whole genome shotgun (WGS) entry which is preliminary data.</text>
</comment>
<protein>
    <submittedName>
        <fullName evidence="2">Alpha/beta-Hydrolases superfamily protein</fullName>
    </submittedName>
</protein>
<feature type="compositionally biased region" description="Low complexity" evidence="1">
    <location>
        <begin position="74"/>
        <end position="96"/>
    </location>
</feature>
<keyword evidence="2" id="KW-0378">Hydrolase</keyword>
<feature type="region of interest" description="Disordered" evidence="1">
    <location>
        <begin position="71"/>
        <end position="96"/>
    </location>
</feature>
<dbReference type="OrthoDB" id="446723at2759"/>
<feature type="non-terminal residue" evidence="2">
    <location>
        <position position="1"/>
    </location>
</feature>
<dbReference type="PANTHER" id="PTHR12277">
    <property type="entry name" value="ALPHA/BETA HYDROLASE DOMAIN-CONTAINING PROTEIN"/>
    <property type="match status" value="1"/>
</dbReference>
<name>A0A5A7QSR5_STRAF</name>
<dbReference type="GO" id="GO:0016787">
    <property type="term" value="F:hydrolase activity"/>
    <property type="evidence" value="ECO:0007669"/>
    <property type="project" value="UniProtKB-KW"/>
</dbReference>
<dbReference type="Proteomes" id="UP000325081">
    <property type="component" value="Unassembled WGS sequence"/>
</dbReference>
<dbReference type="AlphaFoldDB" id="A0A5A7QSR5"/>
<proteinExistence type="predicted"/>
<evidence type="ECO:0000313" key="2">
    <source>
        <dbReference type="EMBL" id="GER48026.1"/>
    </source>
</evidence>
<dbReference type="SUPFAM" id="SSF53474">
    <property type="entry name" value="alpha/beta-Hydrolases"/>
    <property type="match status" value="1"/>
</dbReference>
<sequence length="135" mass="14396">GTEDDVVSWLHGNGLWEMAREPYEPLWIKGGGHCNLELYPDYIRHLCKFIQEMENITTQVRLGKIRLHKKTKTSNRAAAAAGPNAGPSGESPSGPLAVSSPIARAALAGARNGLAGAPFARVCVLLSVLAGEGFF</sequence>
<accession>A0A5A7QSR5</accession>
<organism evidence="2 3">
    <name type="scientific">Striga asiatica</name>
    <name type="common">Asiatic witchweed</name>
    <name type="synonym">Buchnera asiatica</name>
    <dbReference type="NCBI Taxonomy" id="4170"/>
    <lineage>
        <taxon>Eukaryota</taxon>
        <taxon>Viridiplantae</taxon>
        <taxon>Streptophyta</taxon>
        <taxon>Embryophyta</taxon>
        <taxon>Tracheophyta</taxon>
        <taxon>Spermatophyta</taxon>
        <taxon>Magnoliopsida</taxon>
        <taxon>eudicotyledons</taxon>
        <taxon>Gunneridae</taxon>
        <taxon>Pentapetalae</taxon>
        <taxon>asterids</taxon>
        <taxon>lamiids</taxon>
        <taxon>Lamiales</taxon>
        <taxon>Orobanchaceae</taxon>
        <taxon>Buchnereae</taxon>
        <taxon>Striga</taxon>
    </lineage>
</organism>
<evidence type="ECO:0000313" key="3">
    <source>
        <dbReference type="Proteomes" id="UP000325081"/>
    </source>
</evidence>
<reference evidence="3" key="1">
    <citation type="journal article" date="2019" name="Curr. Biol.">
        <title>Genome Sequence of Striga asiatica Provides Insight into the Evolution of Plant Parasitism.</title>
        <authorList>
            <person name="Yoshida S."/>
            <person name="Kim S."/>
            <person name="Wafula E.K."/>
            <person name="Tanskanen J."/>
            <person name="Kim Y.M."/>
            <person name="Honaas L."/>
            <person name="Yang Z."/>
            <person name="Spallek T."/>
            <person name="Conn C.E."/>
            <person name="Ichihashi Y."/>
            <person name="Cheong K."/>
            <person name="Cui S."/>
            <person name="Der J.P."/>
            <person name="Gundlach H."/>
            <person name="Jiao Y."/>
            <person name="Hori C."/>
            <person name="Ishida J.K."/>
            <person name="Kasahara H."/>
            <person name="Kiba T."/>
            <person name="Kim M.S."/>
            <person name="Koo N."/>
            <person name="Laohavisit A."/>
            <person name="Lee Y.H."/>
            <person name="Lumba S."/>
            <person name="McCourt P."/>
            <person name="Mortimer J.C."/>
            <person name="Mutuku J.M."/>
            <person name="Nomura T."/>
            <person name="Sasaki-Sekimoto Y."/>
            <person name="Seto Y."/>
            <person name="Wang Y."/>
            <person name="Wakatake T."/>
            <person name="Sakakibara H."/>
            <person name="Demura T."/>
            <person name="Yamaguchi S."/>
            <person name="Yoneyama K."/>
            <person name="Manabe R.I."/>
            <person name="Nelson D.C."/>
            <person name="Schulman A.H."/>
            <person name="Timko M.P."/>
            <person name="dePamphilis C.W."/>
            <person name="Choi D."/>
            <person name="Shirasu K."/>
        </authorList>
    </citation>
    <scope>NUCLEOTIDE SEQUENCE [LARGE SCALE GENOMIC DNA]</scope>
    <source>
        <strain evidence="3">cv. UVA1</strain>
    </source>
</reference>
<evidence type="ECO:0000256" key="1">
    <source>
        <dbReference type="SAM" id="MobiDB-lite"/>
    </source>
</evidence>
<gene>
    <name evidence="2" type="ORF">STAS_25182</name>
</gene>
<dbReference type="PANTHER" id="PTHR12277:SF139">
    <property type="entry name" value="ALPHA_BETA-HYDROLASES SUPERFAMILY PROTEIN"/>
    <property type="match status" value="1"/>
</dbReference>
<keyword evidence="3" id="KW-1185">Reference proteome</keyword>
<dbReference type="EMBL" id="BKCP01008150">
    <property type="protein sequence ID" value="GER48026.1"/>
    <property type="molecule type" value="Genomic_DNA"/>
</dbReference>